<evidence type="ECO:0000256" key="1">
    <source>
        <dbReference type="ARBA" id="ARBA00001974"/>
    </source>
</evidence>
<keyword evidence="5" id="KW-0560">Oxidoreductase</keyword>
<protein>
    <submittedName>
        <fullName evidence="5">Aklavinone 12-hydroxylase</fullName>
        <ecNumber evidence="5">1.14.13.180</ecNumber>
    </submittedName>
</protein>
<dbReference type="Gene3D" id="3.30.9.10">
    <property type="entry name" value="D-Amino Acid Oxidase, subunit A, domain 2"/>
    <property type="match status" value="1"/>
</dbReference>
<feature type="domain" description="FAD-binding" evidence="4">
    <location>
        <begin position="6"/>
        <end position="357"/>
    </location>
</feature>
<dbReference type="Gene3D" id="3.50.50.60">
    <property type="entry name" value="FAD/NAD(P)-binding domain"/>
    <property type="match status" value="1"/>
</dbReference>
<dbReference type="AlphaFoldDB" id="A0A7W7WTK4"/>
<dbReference type="Gene3D" id="3.40.30.120">
    <property type="match status" value="1"/>
</dbReference>
<dbReference type="EC" id="1.14.13.180" evidence="5"/>
<evidence type="ECO:0000313" key="5">
    <source>
        <dbReference type="EMBL" id="MBB4963275.1"/>
    </source>
</evidence>
<organism evidence="5 6">
    <name type="scientific">Saccharothrix violaceirubra</name>
    <dbReference type="NCBI Taxonomy" id="413306"/>
    <lineage>
        <taxon>Bacteria</taxon>
        <taxon>Bacillati</taxon>
        <taxon>Actinomycetota</taxon>
        <taxon>Actinomycetes</taxon>
        <taxon>Pseudonocardiales</taxon>
        <taxon>Pseudonocardiaceae</taxon>
        <taxon>Saccharothrix</taxon>
    </lineage>
</organism>
<evidence type="ECO:0000313" key="6">
    <source>
        <dbReference type="Proteomes" id="UP000542674"/>
    </source>
</evidence>
<dbReference type="Pfam" id="PF21274">
    <property type="entry name" value="Rng_hyd_C"/>
    <property type="match status" value="1"/>
</dbReference>
<dbReference type="GO" id="GO:0071949">
    <property type="term" value="F:FAD binding"/>
    <property type="evidence" value="ECO:0007669"/>
    <property type="project" value="InterPro"/>
</dbReference>
<accession>A0A7W7WTK4</accession>
<sequence>MRGDMKVQVLVVGSGLGGASTTLFLARLGIHVLGISKHRGTMPHPRATGQTYRTMELLRVGGVADEVRAGGATGGMVIRIAESLGGPVFRTIVHEEDEIDGGLGPEPYAMASQDHVEPVLVDRARELGAEVRFHTELRSLRQDADGVTALLLDRGTGEEYTVTADYAVGADGGRSLVRTLLGVGRQGPGHLATHIGVIFRGDVGADVGGGRFTLYYLRNPAFTGAFATAHSWPHNLFTVEYDPGSGQTPADFPPERCVDLLRVATDRPDLRPEITAITSWEMSAWVADAFRVGRVFLVGDAAKVTPPTGGLGGNTAIGDGYDVAWKLAAVLRGEAGPGLLDSYEAERRPYARRIVDGSFHNYVERFAPHLAGPDVPAAIDHDTLIMGQRCRSGAVLVEDDDELEDPRTATGRPGFRVPHVVVGHAGRQVSTVDFTGEWTLLTADHAAWRDAPVRVPELDDPEGLLARRLGTGPDGASLIRPDGVVAWRTRAVPDDPATTVTRVLDAVLSR</sequence>
<keyword evidence="3" id="KW-0274">FAD</keyword>
<dbReference type="GO" id="GO:0016709">
    <property type="term" value="F:oxidoreductase activity, acting on paired donors, with incorporation or reduction of molecular oxygen, NAD(P)H as one donor, and incorporation of one atom of oxygen"/>
    <property type="evidence" value="ECO:0007669"/>
    <property type="project" value="UniProtKB-ARBA"/>
</dbReference>
<keyword evidence="6" id="KW-1185">Reference proteome</keyword>
<dbReference type="NCBIfam" id="NF046068">
    <property type="entry name" value="AkvoneHdxseDnrF"/>
    <property type="match status" value="1"/>
</dbReference>
<keyword evidence="2" id="KW-0285">Flavoprotein</keyword>
<dbReference type="SUPFAM" id="SSF51905">
    <property type="entry name" value="FAD/NAD(P)-binding domain"/>
    <property type="match status" value="1"/>
</dbReference>
<comment type="caution">
    <text evidence="5">The sequence shown here is derived from an EMBL/GenBank/DDBJ whole genome shotgun (WGS) entry which is preliminary data.</text>
</comment>
<dbReference type="InterPro" id="IPR002938">
    <property type="entry name" value="FAD-bd"/>
</dbReference>
<evidence type="ECO:0000256" key="2">
    <source>
        <dbReference type="ARBA" id="ARBA00022630"/>
    </source>
</evidence>
<dbReference type="Pfam" id="PF01494">
    <property type="entry name" value="FAD_binding_3"/>
    <property type="match status" value="1"/>
</dbReference>
<dbReference type="InterPro" id="IPR036188">
    <property type="entry name" value="FAD/NAD-bd_sf"/>
</dbReference>
<dbReference type="PANTHER" id="PTHR43004:SF19">
    <property type="entry name" value="BINDING MONOOXYGENASE, PUTATIVE (JCVI)-RELATED"/>
    <property type="match status" value="1"/>
</dbReference>
<dbReference type="RefSeq" id="WP_184666074.1">
    <property type="nucleotide sequence ID" value="NZ_BAABAI010000004.1"/>
</dbReference>
<reference evidence="5 6" key="1">
    <citation type="submission" date="2020-08" db="EMBL/GenBank/DDBJ databases">
        <title>Sequencing the genomes of 1000 actinobacteria strains.</title>
        <authorList>
            <person name="Klenk H.-P."/>
        </authorList>
    </citation>
    <scope>NUCLEOTIDE SEQUENCE [LARGE SCALE GENOMIC DNA]</scope>
    <source>
        <strain evidence="5 6">DSM 45084</strain>
    </source>
</reference>
<gene>
    <name evidence="5" type="ORF">F4559_000634</name>
</gene>
<proteinExistence type="predicted"/>
<evidence type="ECO:0000256" key="3">
    <source>
        <dbReference type="ARBA" id="ARBA00022827"/>
    </source>
</evidence>
<dbReference type="InterPro" id="IPR050641">
    <property type="entry name" value="RIFMO-like"/>
</dbReference>
<dbReference type="Proteomes" id="UP000542674">
    <property type="component" value="Unassembled WGS sequence"/>
</dbReference>
<comment type="cofactor">
    <cofactor evidence="1">
        <name>FAD</name>
        <dbReference type="ChEBI" id="CHEBI:57692"/>
    </cofactor>
</comment>
<evidence type="ECO:0000259" key="4">
    <source>
        <dbReference type="Pfam" id="PF01494"/>
    </source>
</evidence>
<name>A0A7W7WTK4_9PSEU</name>
<dbReference type="NCBIfam" id="NF046069">
    <property type="entry name" value="AkvoneHdxseRdmE"/>
    <property type="match status" value="1"/>
</dbReference>
<dbReference type="PANTHER" id="PTHR43004">
    <property type="entry name" value="TRK SYSTEM POTASSIUM UPTAKE PROTEIN"/>
    <property type="match status" value="1"/>
</dbReference>
<dbReference type="PRINTS" id="PR00420">
    <property type="entry name" value="RNGMNOXGNASE"/>
</dbReference>
<dbReference type="EMBL" id="JACHJS010000001">
    <property type="protein sequence ID" value="MBB4963275.1"/>
    <property type="molecule type" value="Genomic_DNA"/>
</dbReference>